<gene>
    <name evidence="3" type="ORF">GCM10025876_31660</name>
</gene>
<organism evidence="3 4">
    <name type="scientific">Demequina litorisediminis</name>
    <dbReference type="NCBI Taxonomy" id="1849022"/>
    <lineage>
        <taxon>Bacteria</taxon>
        <taxon>Bacillati</taxon>
        <taxon>Actinomycetota</taxon>
        <taxon>Actinomycetes</taxon>
        <taxon>Micrococcales</taxon>
        <taxon>Demequinaceae</taxon>
        <taxon>Demequina</taxon>
    </lineage>
</organism>
<comment type="caution">
    <text evidence="3">The sequence shown here is derived from an EMBL/GenBank/DDBJ whole genome shotgun (WGS) entry which is preliminary data.</text>
</comment>
<feature type="compositionally biased region" description="Polar residues" evidence="1">
    <location>
        <begin position="1"/>
        <end position="18"/>
    </location>
</feature>
<reference evidence="4" key="1">
    <citation type="journal article" date="2019" name="Int. J. Syst. Evol. Microbiol.">
        <title>The Global Catalogue of Microorganisms (GCM) 10K type strain sequencing project: providing services to taxonomists for standard genome sequencing and annotation.</title>
        <authorList>
            <consortium name="The Broad Institute Genomics Platform"/>
            <consortium name="The Broad Institute Genome Sequencing Center for Infectious Disease"/>
            <person name="Wu L."/>
            <person name="Ma J."/>
        </authorList>
    </citation>
    <scope>NUCLEOTIDE SEQUENCE [LARGE SCALE GENOMIC DNA]</scope>
    <source>
        <strain evidence="4">NBRC 112299</strain>
    </source>
</reference>
<feature type="compositionally biased region" description="Basic residues" evidence="1">
    <location>
        <begin position="673"/>
        <end position="686"/>
    </location>
</feature>
<dbReference type="Proteomes" id="UP001157125">
    <property type="component" value="Unassembled WGS sequence"/>
</dbReference>
<accession>A0ABQ6IIH6</accession>
<name>A0ABQ6IIH6_9MICO</name>
<evidence type="ECO:0000256" key="1">
    <source>
        <dbReference type="SAM" id="MobiDB-lite"/>
    </source>
</evidence>
<dbReference type="InterPro" id="IPR024361">
    <property type="entry name" value="BACON"/>
</dbReference>
<feature type="domain" description="BACON" evidence="2">
    <location>
        <begin position="136"/>
        <end position="209"/>
    </location>
</feature>
<evidence type="ECO:0000313" key="4">
    <source>
        <dbReference type="Proteomes" id="UP001157125"/>
    </source>
</evidence>
<dbReference type="InterPro" id="IPR013783">
    <property type="entry name" value="Ig-like_fold"/>
</dbReference>
<protein>
    <recommendedName>
        <fullName evidence="2">BACON domain-containing protein</fullName>
    </recommendedName>
</protein>
<feature type="domain" description="BACON" evidence="2">
    <location>
        <begin position="543"/>
        <end position="630"/>
    </location>
</feature>
<proteinExistence type="predicted"/>
<evidence type="ECO:0000313" key="3">
    <source>
        <dbReference type="EMBL" id="GMA36962.1"/>
    </source>
</evidence>
<keyword evidence="4" id="KW-1185">Reference proteome</keyword>
<dbReference type="EMBL" id="BSUN01000001">
    <property type="protein sequence ID" value="GMA36962.1"/>
    <property type="molecule type" value="Genomic_DNA"/>
</dbReference>
<sequence length="701" mass="70491">MTPEASSTYSINVSSQPSRAGAGPLDGASVVGDIYAFTTPAAGASQVLFYLDDPGMTGAPLQTENYSPFDFRGGTATAALPFDTTTLADGTHTLTARIALTAGGAEVSTATFAVANDVIGVVATPSSLSYSLRPADAPVTKTVDVTLTTGDNAGIAVEVSPDADWLTASAVDLTTPTTLQVTADPAGLAAGTYTASVTITTDGSDPLAIPVALTVTPASATYSLLYSTSPGRGAAAALDGASVVGDIYAFTSPTTGVTRVDFFVDDTDMSGGVYHSELIAPHDLEGGTTSAANPFDTTALPDGLHTLTALITTASGTEVAQATFSVENDAAVLSASPNPLTVNASSDDAPVVSNLVIGTGGAGTLPISVTTSGEDWLTASAPTGLSTGGVTVTLDPEGLATGTYTGSVTIEGGGAVLVVPVTLAVVDLSGTYSIQHSATASRANPTDLDGAQVAGDLFAFTSPTTNVTQVQFFLDDPAMSGAATHIENTAPHDFNGGTNSVAAPFDTTALPDGPHTITARIIANGVEEIAHAEFEVVNSAPTLAASPRRLALEAGEGEGAVATTFTVTASDGATPVLSITDTADWLTVTPASASAGGTLTATADPEGLLSGNYTAAITVAAAGYVNLTVEVGFEVEGAPAECYPLECSEPAGGPALWPGLLRKLWRHPRQERRGHGLHVRATHHPRPALPTGQHRARPGGR</sequence>
<feature type="region of interest" description="Disordered" evidence="1">
    <location>
        <begin position="1"/>
        <end position="22"/>
    </location>
</feature>
<dbReference type="Gene3D" id="2.60.40.10">
    <property type="entry name" value="Immunoglobulins"/>
    <property type="match status" value="1"/>
</dbReference>
<feature type="region of interest" description="Disordered" evidence="1">
    <location>
        <begin position="673"/>
        <end position="701"/>
    </location>
</feature>
<evidence type="ECO:0000259" key="2">
    <source>
        <dbReference type="Pfam" id="PF19190"/>
    </source>
</evidence>
<dbReference type="Pfam" id="PF19190">
    <property type="entry name" value="BACON_2"/>
    <property type="match status" value="2"/>
</dbReference>